<name>A0ABT9MY51_9ACTN</name>
<dbReference type="InterPro" id="IPR005543">
    <property type="entry name" value="PASTA_dom"/>
</dbReference>
<dbReference type="Proteomes" id="UP001240984">
    <property type="component" value="Unassembled WGS sequence"/>
</dbReference>
<evidence type="ECO:0000256" key="1">
    <source>
        <dbReference type="SAM" id="MobiDB-lite"/>
    </source>
</evidence>
<proteinExistence type="predicted"/>
<evidence type="ECO:0000313" key="3">
    <source>
        <dbReference type="EMBL" id="MDP9796348.1"/>
    </source>
</evidence>
<dbReference type="Pfam" id="PF03793">
    <property type="entry name" value="PASTA"/>
    <property type="match status" value="1"/>
</dbReference>
<evidence type="ECO:0000259" key="2">
    <source>
        <dbReference type="PROSITE" id="PS51178"/>
    </source>
</evidence>
<comment type="caution">
    <text evidence="3">The sequence shown here is derived from an EMBL/GenBank/DDBJ whole genome shotgun (WGS) entry which is preliminary data.</text>
</comment>
<evidence type="ECO:0000313" key="4">
    <source>
        <dbReference type="Proteomes" id="UP001240984"/>
    </source>
</evidence>
<dbReference type="EMBL" id="JAUSRA010000001">
    <property type="protein sequence ID" value="MDP9796348.1"/>
    <property type="molecule type" value="Genomic_DNA"/>
</dbReference>
<dbReference type="RefSeq" id="WP_306832856.1">
    <property type="nucleotide sequence ID" value="NZ_JAUSRA010000001.1"/>
</dbReference>
<feature type="domain" description="PASTA" evidence="2">
    <location>
        <begin position="107"/>
        <end position="173"/>
    </location>
</feature>
<feature type="region of interest" description="Disordered" evidence="1">
    <location>
        <begin position="1"/>
        <end position="56"/>
    </location>
</feature>
<dbReference type="Gene3D" id="3.30.10.20">
    <property type="match status" value="1"/>
</dbReference>
<reference evidence="3 4" key="1">
    <citation type="submission" date="2023-07" db="EMBL/GenBank/DDBJ databases">
        <title>Sequencing the genomes of 1000 actinobacteria strains.</title>
        <authorList>
            <person name="Klenk H.-P."/>
        </authorList>
    </citation>
    <scope>NUCLEOTIDE SEQUENCE [LARGE SCALE GENOMIC DNA]</scope>
    <source>
        <strain evidence="3 4">DSM 44710</strain>
    </source>
</reference>
<protein>
    <recommendedName>
        <fullName evidence="2">PASTA domain-containing protein</fullName>
    </recommendedName>
</protein>
<dbReference type="CDD" id="cd06577">
    <property type="entry name" value="PASTA_pknB"/>
    <property type="match status" value="1"/>
</dbReference>
<dbReference type="PROSITE" id="PS51178">
    <property type="entry name" value="PASTA"/>
    <property type="match status" value="1"/>
</dbReference>
<organism evidence="3 4">
    <name type="scientific">Catenuloplanes nepalensis</name>
    <dbReference type="NCBI Taxonomy" id="587533"/>
    <lineage>
        <taxon>Bacteria</taxon>
        <taxon>Bacillati</taxon>
        <taxon>Actinomycetota</taxon>
        <taxon>Actinomycetes</taxon>
        <taxon>Micromonosporales</taxon>
        <taxon>Micromonosporaceae</taxon>
        <taxon>Catenuloplanes</taxon>
    </lineage>
</organism>
<feature type="compositionally biased region" description="Basic and acidic residues" evidence="1">
    <location>
        <begin position="1"/>
        <end position="11"/>
    </location>
</feature>
<accession>A0ABT9MY51</accession>
<gene>
    <name evidence="3" type="ORF">J2S43_004860</name>
</gene>
<sequence>MAEPKTPEDVTARSAETAVIPAVPEQQDGGGPPAEEAERAAAEETEPAATEEGRPARRVRLRDRIVERLEAQIPLPGGLTVTGLGKLALVVILVFVAVGGTVLVTRWEPKAKVPALVGVSREEAERRLADANLAVGGIEFEESDEPPGTVLRTDPRIGTKAAHDSGVTLVLARPFGAVVVPPAVVPSTMTFGAPPGTGDSTVVVPAVPGLPGLPGAPGVQGVPGVQGAPAPPNPGRTVPVPAGTSGPTPAPAVTLGAVQALLDPALDGCDTGYRVIFRQAVSLPGPGTLTYRWLRSDGVQSADQTVQASPKGATVLETTWAVDAGESFYGWQLLDVTAPAAARGAQIAFERSCEVPGGEGAG</sequence>
<keyword evidence="4" id="KW-1185">Reference proteome</keyword>
<dbReference type="SMART" id="SM00740">
    <property type="entry name" value="PASTA"/>
    <property type="match status" value="1"/>
</dbReference>